<accession>A0A158KKA6</accession>
<dbReference type="AlphaFoldDB" id="A0A158KKA6"/>
<reference evidence="1" key="1">
    <citation type="submission" date="2016-01" db="EMBL/GenBank/DDBJ databases">
        <authorList>
            <person name="Peeters C."/>
        </authorList>
    </citation>
    <scope>NUCLEOTIDE SEQUENCE [LARGE SCALE GENOMIC DNA]</scope>
    <source>
        <strain evidence="1">LMG 22937</strain>
    </source>
</reference>
<evidence type="ECO:0000313" key="1">
    <source>
        <dbReference type="EMBL" id="SAL81514.1"/>
    </source>
</evidence>
<keyword evidence="2" id="KW-1185">Reference proteome</keyword>
<name>A0A158KKA6_9BURK</name>
<evidence type="ECO:0000313" key="2">
    <source>
        <dbReference type="Proteomes" id="UP000054925"/>
    </source>
</evidence>
<dbReference type="RefSeq" id="WP_125477718.1">
    <property type="nucleotide sequence ID" value="NZ_FCOL02000063.1"/>
</dbReference>
<comment type="caution">
    <text evidence="1">The sequence shown here is derived from an EMBL/GenBank/DDBJ whole genome shotgun (WGS) entry which is preliminary data.</text>
</comment>
<organism evidence="1 2">
    <name type="scientific">Caballeronia terrestris</name>
    <dbReference type="NCBI Taxonomy" id="1226301"/>
    <lineage>
        <taxon>Bacteria</taxon>
        <taxon>Pseudomonadati</taxon>
        <taxon>Pseudomonadota</taxon>
        <taxon>Betaproteobacteria</taxon>
        <taxon>Burkholderiales</taxon>
        <taxon>Burkholderiaceae</taxon>
        <taxon>Caballeronia</taxon>
    </lineage>
</organism>
<protein>
    <submittedName>
        <fullName evidence="1">Uncharacterized protein</fullName>
    </submittedName>
</protein>
<dbReference type="Proteomes" id="UP000054925">
    <property type="component" value="Unassembled WGS sequence"/>
</dbReference>
<gene>
    <name evidence="1" type="ORF">AWB67_05861</name>
</gene>
<proteinExistence type="predicted"/>
<sequence>MADLLKWKRYAHETHRAEGLGAAGHSAEHSLCLNYRTGASLEASGNSTKLAKQIEPVIALLIALPPADTQRQFR</sequence>
<dbReference type="EMBL" id="FCOL02000063">
    <property type="protein sequence ID" value="SAL81514.1"/>
    <property type="molecule type" value="Genomic_DNA"/>
</dbReference>